<dbReference type="InterPro" id="IPR036390">
    <property type="entry name" value="WH_DNA-bd_sf"/>
</dbReference>
<sequence length="121" mass="13641">MYLKLKVNMPDNLISVVEESEGLNSSLISKIRLEILWALSELGEDGATARQLKAGLNLSDGATYTNLKKLAGMGYLRCEKVIFEGEELELYAITPKGLTEWQRVRNWLCKLLECEGDTCER</sequence>
<dbReference type="EMBL" id="CM001436">
    <property type="protein sequence ID" value="EHQ34370.1"/>
    <property type="molecule type" value="Genomic_DNA"/>
</dbReference>
<dbReference type="Pfam" id="PF13601">
    <property type="entry name" value="HTH_34"/>
    <property type="match status" value="1"/>
</dbReference>
<dbReference type="InterPro" id="IPR027395">
    <property type="entry name" value="WH_DNA-bd_dom"/>
</dbReference>
<feature type="domain" description="Winged helix DNA-binding" evidence="1">
    <location>
        <begin position="31"/>
        <end position="112"/>
    </location>
</feature>
<dbReference type="Proteomes" id="UP000005741">
    <property type="component" value="Chromosome"/>
</dbReference>
<evidence type="ECO:0000313" key="2">
    <source>
        <dbReference type="EMBL" id="EHQ34370.1"/>
    </source>
</evidence>
<dbReference type="HOGENOM" id="CLU_2115502_0_0_2"/>
<dbReference type="Gene3D" id="1.10.10.10">
    <property type="entry name" value="Winged helix-like DNA-binding domain superfamily/Winged helix DNA-binding domain"/>
    <property type="match status" value="1"/>
</dbReference>
<dbReference type="InterPro" id="IPR036388">
    <property type="entry name" value="WH-like_DNA-bd_sf"/>
</dbReference>
<evidence type="ECO:0000259" key="1">
    <source>
        <dbReference type="Pfam" id="PF13601"/>
    </source>
</evidence>
<protein>
    <submittedName>
        <fullName evidence="2">Regulatory protein, ArsR</fullName>
    </submittedName>
</protein>
<accession>H1YZV8</accession>
<reference evidence="2 3" key="1">
    <citation type="submission" date="2011-10" db="EMBL/GenBank/DDBJ databases">
        <title>The Improved High-Quality Draft genome of Methanoplanus limicola DSM 2279.</title>
        <authorList>
            <consortium name="US DOE Joint Genome Institute (JGI-PGF)"/>
            <person name="Lucas S."/>
            <person name="Copeland A."/>
            <person name="Lapidus A."/>
            <person name="Glavina del Rio T."/>
            <person name="Dalin E."/>
            <person name="Tice H."/>
            <person name="Bruce D."/>
            <person name="Goodwin L."/>
            <person name="Pitluck S."/>
            <person name="Peters L."/>
            <person name="Mikhailova N."/>
            <person name="Lu M."/>
            <person name="Kyrpides N."/>
            <person name="Mavromatis K."/>
            <person name="Ivanova N."/>
            <person name="Markowitz V."/>
            <person name="Cheng J.-F."/>
            <person name="Hugenholtz P."/>
            <person name="Woyke T."/>
            <person name="Wu D."/>
            <person name="Wirth R."/>
            <person name="Brambilla E.-M."/>
            <person name="Klenk H.-P."/>
            <person name="Eisen J.A."/>
        </authorList>
    </citation>
    <scope>NUCLEOTIDE SEQUENCE [LARGE SCALE GENOMIC DNA]</scope>
    <source>
        <strain evidence="2 3">DSM 2279</strain>
    </source>
</reference>
<dbReference type="AlphaFoldDB" id="H1YZV8"/>
<evidence type="ECO:0000313" key="3">
    <source>
        <dbReference type="Proteomes" id="UP000005741"/>
    </source>
</evidence>
<proteinExistence type="predicted"/>
<dbReference type="InParanoid" id="H1YZV8"/>
<gene>
    <name evidence="2" type="ORF">Metlim_0220</name>
</gene>
<organism evidence="2 3">
    <name type="scientific">Methanoplanus limicola DSM 2279</name>
    <dbReference type="NCBI Taxonomy" id="937775"/>
    <lineage>
        <taxon>Archaea</taxon>
        <taxon>Methanobacteriati</taxon>
        <taxon>Methanobacteriota</taxon>
        <taxon>Stenosarchaea group</taxon>
        <taxon>Methanomicrobia</taxon>
        <taxon>Methanomicrobiales</taxon>
        <taxon>Methanomicrobiaceae</taxon>
        <taxon>Methanoplanus</taxon>
    </lineage>
</organism>
<keyword evidence="3" id="KW-1185">Reference proteome</keyword>
<name>H1YZV8_9EURY</name>
<dbReference type="SUPFAM" id="SSF46785">
    <property type="entry name" value="Winged helix' DNA-binding domain"/>
    <property type="match status" value="1"/>
</dbReference>